<keyword evidence="2" id="KW-1185">Reference proteome</keyword>
<dbReference type="SUPFAM" id="SSF53850">
    <property type="entry name" value="Periplasmic binding protein-like II"/>
    <property type="match status" value="1"/>
</dbReference>
<dbReference type="STRING" id="1122198.SAMN02745729_10248"/>
<organism evidence="1 2">
    <name type="scientific">Marinobacterium iners DSM 11526</name>
    <dbReference type="NCBI Taxonomy" id="1122198"/>
    <lineage>
        <taxon>Bacteria</taxon>
        <taxon>Pseudomonadati</taxon>
        <taxon>Pseudomonadota</taxon>
        <taxon>Gammaproteobacteria</taxon>
        <taxon>Oceanospirillales</taxon>
        <taxon>Oceanospirillaceae</taxon>
        <taxon>Marinobacterium</taxon>
    </lineage>
</organism>
<dbReference type="Gene3D" id="3.40.190.10">
    <property type="entry name" value="Periplasmic binding protein-like II"/>
    <property type="match status" value="1"/>
</dbReference>
<accession>A0A1H3ZHV8</accession>
<dbReference type="AlphaFoldDB" id="A0A1H3ZHV8"/>
<proteinExistence type="predicted"/>
<evidence type="ECO:0000313" key="2">
    <source>
        <dbReference type="Proteomes" id="UP000242469"/>
    </source>
</evidence>
<dbReference type="EMBL" id="FNRJ01000002">
    <property type="protein sequence ID" value="SEA23339.1"/>
    <property type="molecule type" value="Genomic_DNA"/>
</dbReference>
<gene>
    <name evidence="1" type="ORF">SAMN02745729_10248</name>
</gene>
<dbReference type="Proteomes" id="UP000242469">
    <property type="component" value="Unassembled WGS sequence"/>
</dbReference>
<name>A0A1H3ZHV8_9GAMM</name>
<dbReference type="OrthoDB" id="34246at2"/>
<sequence>MTLNLSVSPDFPPSHLSGWFIFNTWLQRQLGAGVHLELYDSFEAQREDIRSGKIDLIYANPYDASMLVRELGFKVLVRPRNLSDETLIATLASDPRETVEDLESGITVATTADPDVHTMGMIMLESADLDGSNVTFLELDSYVLVAKALLNGNADVGFFLQAGFDELSELIRKQMKPLVNSQISVVHHTLVAGPRMEQHIPLLVERLTNMEHDPKGQDVLKSMGLDGWDQMHEEQTEFMIDLIDTLID</sequence>
<reference evidence="2" key="1">
    <citation type="submission" date="2016-10" db="EMBL/GenBank/DDBJ databases">
        <authorList>
            <person name="Varghese N."/>
            <person name="Submissions S."/>
        </authorList>
    </citation>
    <scope>NUCLEOTIDE SEQUENCE [LARGE SCALE GENOMIC DNA]</scope>
    <source>
        <strain evidence="2">DSM 11526</strain>
    </source>
</reference>
<dbReference type="RefSeq" id="WP_091823046.1">
    <property type="nucleotide sequence ID" value="NZ_FNRJ01000002.1"/>
</dbReference>
<evidence type="ECO:0000313" key="1">
    <source>
        <dbReference type="EMBL" id="SEA23339.1"/>
    </source>
</evidence>
<protein>
    <submittedName>
        <fullName evidence="1">Phosphonate transport system substrate-binding protein</fullName>
    </submittedName>
</protein>
<dbReference type="Pfam" id="PF12974">
    <property type="entry name" value="Phosphonate-bd"/>
    <property type="match status" value="1"/>
</dbReference>